<dbReference type="AlphaFoldDB" id="A0A6N7PWX1"/>
<dbReference type="SUPFAM" id="SSF54637">
    <property type="entry name" value="Thioesterase/thiol ester dehydrase-isomerase"/>
    <property type="match status" value="2"/>
</dbReference>
<dbReference type="Proteomes" id="UP000440224">
    <property type="component" value="Unassembled WGS sequence"/>
</dbReference>
<evidence type="ECO:0000313" key="1">
    <source>
        <dbReference type="EMBL" id="MRG94920.1"/>
    </source>
</evidence>
<dbReference type="InterPro" id="IPR048274">
    <property type="entry name" value="MC_hydratase"/>
</dbReference>
<dbReference type="CDD" id="cd03451">
    <property type="entry name" value="FkbR2"/>
    <property type="match status" value="2"/>
</dbReference>
<dbReference type="GO" id="GO:0016829">
    <property type="term" value="F:lyase activity"/>
    <property type="evidence" value="ECO:0007669"/>
    <property type="project" value="InterPro"/>
</dbReference>
<dbReference type="EMBL" id="WJIE01000006">
    <property type="protein sequence ID" value="MRG94920.1"/>
    <property type="molecule type" value="Genomic_DNA"/>
</dbReference>
<gene>
    <name evidence="1" type="ORF">GF068_23795</name>
</gene>
<sequence>MRMLHTIRYGRLFDDFVPGAVYAHPWEVTVDEGMLAFFAASFQDVIPTYASRRAARGLGLRDRPVHPLLLLNLGLSFSVHDVSEQAIAHLAYMDVRFPNACYPGDTVVAASRVIGTRPVSTGDKGVVHVRTEVSNQDGEVVCSFERKVLVRVGKVSGRPAIPPQIVADERPTATLARAPASLLGELAPPPRAAFPTFWDDFEVGDVYAHEAGRTVSEAEHMQLTTLFRNSHPMHVDERYCQKSSFAKTRVVFGGLVLAWVLSLSSRDTAGNAVWDLGLDEGAHPSGVLAGDTLYAASSVVAKEERGKHAGVVVLRVIGLKNTPARVLLERGADLFTPELGKTAGRVPEKAVEITRTLLVRRRT</sequence>
<keyword evidence="2" id="KW-1185">Reference proteome</keyword>
<dbReference type="PANTHER" id="PTHR43664">
    <property type="entry name" value="MONOAMINE OXIDASE-RELATED"/>
    <property type="match status" value="1"/>
</dbReference>
<name>A0A6N7PWX1_9BACT</name>
<dbReference type="PANTHER" id="PTHR43664:SF1">
    <property type="entry name" value="BETA-METHYLMALYL-COA DEHYDRATASE"/>
    <property type="match status" value="1"/>
</dbReference>
<dbReference type="InterPro" id="IPR029069">
    <property type="entry name" value="HotDog_dom_sf"/>
</dbReference>
<organism evidence="1 2">
    <name type="scientific">Polyangium spumosum</name>
    <dbReference type="NCBI Taxonomy" id="889282"/>
    <lineage>
        <taxon>Bacteria</taxon>
        <taxon>Pseudomonadati</taxon>
        <taxon>Myxococcota</taxon>
        <taxon>Polyangia</taxon>
        <taxon>Polyangiales</taxon>
        <taxon>Polyangiaceae</taxon>
        <taxon>Polyangium</taxon>
    </lineage>
</organism>
<accession>A0A6N7PWX1</accession>
<dbReference type="Gene3D" id="3.10.129.10">
    <property type="entry name" value="Hotdog Thioesterase"/>
    <property type="match status" value="1"/>
</dbReference>
<dbReference type="Pfam" id="PF19315">
    <property type="entry name" value="MC_hydratase"/>
    <property type="match status" value="1"/>
</dbReference>
<protein>
    <submittedName>
        <fullName evidence="1">MaoC family dehydratase</fullName>
    </submittedName>
</protein>
<dbReference type="InterPro" id="IPR052342">
    <property type="entry name" value="MCH/BMMD"/>
</dbReference>
<comment type="caution">
    <text evidence="1">The sequence shown here is derived from an EMBL/GenBank/DDBJ whole genome shotgun (WGS) entry which is preliminary data.</text>
</comment>
<evidence type="ECO:0000313" key="2">
    <source>
        <dbReference type="Proteomes" id="UP000440224"/>
    </source>
</evidence>
<reference evidence="1 2" key="1">
    <citation type="submission" date="2019-10" db="EMBL/GenBank/DDBJ databases">
        <title>A soil myxobacterium in the family Polyangiaceae.</title>
        <authorList>
            <person name="Li Y."/>
            <person name="Wang J."/>
        </authorList>
    </citation>
    <scope>NUCLEOTIDE SEQUENCE [LARGE SCALE GENOMIC DNA]</scope>
    <source>
        <strain evidence="1 2">DSM 14734</strain>
    </source>
</reference>
<proteinExistence type="predicted"/>